<reference evidence="1" key="1">
    <citation type="journal article" date="2021" name="New Phytol.">
        <title>Evolutionary innovations through gain and loss of genes in the ectomycorrhizal Boletales.</title>
        <authorList>
            <person name="Wu G."/>
            <person name="Miyauchi S."/>
            <person name="Morin E."/>
            <person name="Kuo A."/>
            <person name="Drula E."/>
            <person name="Varga T."/>
            <person name="Kohler A."/>
            <person name="Feng B."/>
            <person name="Cao Y."/>
            <person name="Lipzen A."/>
            <person name="Daum C."/>
            <person name="Hundley H."/>
            <person name="Pangilinan J."/>
            <person name="Johnson J."/>
            <person name="Barry K."/>
            <person name="LaButti K."/>
            <person name="Ng V."/>
            <person name="Ahrendt S."/>
            <person name="Min B."/>
            <person name="Choi I.G."/>
            <person name="Park H."/>
            <person name="Plett J.M."/>
            <person name="Magnuson J."/>
            <person name="Spatafora J.W."/>
            <person name="Nagy L.G."/>
            <person name="Henrissat B."/>
            <person name="Grigoriev I.V."/>
            <person name="Yang Z.L."/>
            <person name="Xu J."/>
            <person name="Martin F.M."/>
        </authorList>
    </citation>
    <scope>NUCLEOTIDE SEQUENCE</scope>
    <source>
        <strain evidence="1">ATCC 28755</strain>
    </source>
</reference>
<sequence>MSSARQWFSKRVHPPPPKTAKDLGCPIPPEKLPLHVDTGKPPATFKFNTLAAVMGKKPKKQHAGIPIQDPPMSPTAGIDHANSSRYTNRPPAKSISSTVRSTDESLGPKTPSDGTRDRMSFPRSVLTLSDSDPFAASGIALPHSIIDPTRLSVHSDSSFNNNFAKKSEPSLPFRHPPFASTSSHSHYSNPPPLSDSYKAQVSPTVERPAISHRTCVEQQKRASADDFTDGVWDGVRPTLSKSGSASTLTEKKCSPNSSTSSRPSSRPRGYTESGSSRSTPTMNQRARNGSMAPSNITVLFPPPQPRTLTRQLSTSKVPPVPPTAPPVHELPPPPPLTTARDSDMLDDDDSPVTFSGSGSSSSLSFASSSSSTREFEEEDYYQSRYKTLKEKCSRSELEALQKLGKISGQVHAEDIISPRSPLNSRPAPFTHCLKKSLSHQTLQKAKHGSNSISSDIDDVKDKAIRKQRSFHQSRLNAPPLPAPHHAKSANSIVPFSATDIPSPTESRQGNSSQLVRKRLFSGSKSRQIMPTGPEDDLRSIFSLPSEVERTRAAVTRTTASLLDEPMSDNMSTSTHSATDYLPQRIMSPAEMLKVEACVQSEFDAKYRDALQNRQRGISFTSASTPLLTTCPQQNISNAPISFTRVAPMRSASTIAKAPVLPRLATRPSTAQGDSISGALCSPSTTSPSSACPIIGLSPPPRPRGRPSTAETNFNEGMGSRRSSNVPFIPLTPPPPRKRTIRTSPSSEKTAPQKSMIRKPSFLDITDDGPSYENSSFLDFDSGKESLDISRDTDDMDIIR</sequence>
<dbReference type="EMBL" id="MU267741">
    <property type="protein sequence ID" value="KAH7909786.1"/>
    <property type="molecule type" value="Genomic_DNA"/>
</dbReference>
<evidence type="ECO:0000313" key="1">
    <source>
        <dbReference type="EMBL" id="KAH7909786.1"/>
    </source>
</evidence>
<accession>A0ACB8A8I2</accession>
<name>A0ACB8A8I2_9AGAM</name>
<dbReference type="Proteomes" id="UP000790377">
    <property type="component" value="Unassembled WGS sequence"/>
</dbReference>
<keyword evidence="2" id="KW-1185">Reference proteome</keyword>
<organism evidence="1 2">
    <name type="scientific">Hygrophoropsis aurantiaca</name>
    <dbReference type="NCBI Taxonomy" id="72124"/>
    <lineage>
        <taxon>Eukaryota</taxon>
        <taxon>Fungi</taxon>
        <taxon>Dikarya</taxon>
        <taxon>Basidiomycota</taxon>
        <taxon>Agaricomycotina</taxon>
        <taxon>Agaricomycetes</taxon>
        <taxon>Agaricomycetidae</taxon>
        <taxon>Boletales</taxon>
        <taxon>Coniophorineae</taxon>
        <taxon>Hygrophoropsidaceae</taxon>
        <taxon>Hygrophoropsis</taxon>
    </lineage>
</organism>
<gene>
    <name evidence="1" type="ORF">BJ138DRAFT_1154402</name>
</gene>
<evidence type="ECO:0000313" key="2">
    <source>
        <dbReference type="Proteomes" id="UP000790377"/>
    </source>
</evidence>
<protein>
    <submittedName>
        <fullName evidence="1">Uncharacterized protein</fullName>
    </submittedName>
</protein>
<proteinExistence type="predicted"/>
<comment type="caution">
    <text evidence="1">The sequence shown here is derived from an EMBL/GenBank/DDBJ whole genome shotgun (WGS) entry which is preliminary data.</text>
</comment>